<dbReference type="InterPro" id="IPR000259">
    <property type="entry name" value="Adhesion_dom_fimbrial"/>
</dbReference>
<organism evidence="2 3">
    <name type="scientific">Hafnia alvei</name>
    <dbReference type="NCBI Taxonomy" id="569"/>
    <lineage>
        <taxon>Bacteria</taxon>
        <taxon>Pseudomonadati</taxon>
        <taxon>Pseudomonadota</taxon>
        <taxon>Gammaproteobacteria</taxon>
        <taxon>Enterobacterales</taxon>
        <taxon>Hafniaceae</taxon>
        <taxon>Hafnia</taxon>
    </lineage>
</organism>
<dbReference type="Pfam" id="PF00419">
    <property type="entry name" value="Fimbrial"/>
    <property type="match status" value="1"/>
</dbReference>
<reference evidence="2 3" key="1">
    <citation type="submission" date="2019-02" db="EMBL/GenBank/DDBJ databases">
        <title>Comparative genomic analysis of the Hafnia genus genomes.</title>
        <authorList>
            <person name="Zhiqiu Y."/>
            <person name="Chao Y."/>
            <person name="Yuhui D."/>
            <person name="Di H."/>
            <person name="Bin L."/>
        </authorList>
    </citation>
    <scope>NUCLEOTIDE SEQUENCE [LARGE SCALE GENOMIC DNA]</scope>
    <source>
        <strain evidence="2 3">PCM_1210</strain>
    </source>
</reference>
<name>A0ABD7QAS6_HAFAL</name>
<protein>
    <submittedName>
        <fullName evidence="2">Type 1 fimbrial protein</fullName>
    </submittedName>
</protein>
<dbReference type="InterPro" id="IPR036937">
    <property type="entry name" value="Adhesion_dom_fimbrial_sf"/>
</dbReference>
<gene>
    <name evidence="2" type="ORF">EYY96_07520</name>
</gene>
<dbReference type="Gene3D" id="2.60.40.1090">
    <property type="entry name" value="Fimbrial-type adhesion domain"/>
    <property type="match status" value="1"/>
</dbReference>
<evidence type="ECO:0000313" key="2">
    <source>
        <dbReference type="EMBL" id="TBL68531.1"/>
    </source>
</evidence>
<evidence type="ECO:0000259" key="1">
    <source>
        <dbReference type="Pfam" id="PF00419"/>
    </source>
</evidence>
<dbReference type="PANTHER" id="PTHR33420">
    <property type="entry name" value="FIMBRIAL SUBUNIT ELFA-RELATED"/>
    <property type="match status" value="1"/>
</dbReference>
<sequence length="170" mass="17937">MYISAAQGCLNDCAIDVYFTGTYTEETCNVEINNTGSDGVVTLPVISVNSLRDNASEAGSVPFNITLGDCPANRTIGVLFNSTITAADSETGNLLNDAGATYSKNVQVRLRNENSDHVIIDDADSSQDYIISSSAEPVSHTFIVSYYANGDAAVTAGKVYAVAGVELVYK</sequence>
<dbReference type="Proteomes" id="UP000291600">
    <property type="component" value="Unassembled WGS sequence"/>
</dbReference>
<proteinExistence type="predicted"/>
<evidence type="ECO:0000313" key="3">
    <source>
        <dbReference type="Proteomes" id="UP000291600"/>
    </source>
</evidence>
<dbReference type="SUPFAM" id="SSF49401">
    <property type="entry name" value="Bacterial adhesins"/>
    <property type="match status" value="1"/>
</dbReference>
<accession>A0ABD7QAS6</accession>
<dbReference type="AlphaFoldDB" id="A0ABD7QAS6"/>
<dbReference type="InterPro" id="IPR050263">
    <property type="entry name" value="Bact_Fimbrial_Adh_Pro"/>
</dbReference>
<dbReference type="PANTHER" id="PTHR33420:SF10">
    <property type="entry name" value="FIMBRIAE MAJOR SUBUNIT"/>
    <property type="match status" value="1"/>
</dbReference>
<dbReference type="EMBL" id="SITJ01000059">
    <property type="protein sequence ID" value="TBL68531.1"/>
    <property type="molecule type" value="Genomic_DNA"/>
</dbReference>
<comment type="caution">
    <text evidence="2">The sequence shown here is derived from an EMBL/GenBank/DDBJ whole genome shotgun (WGS) entry which is preliminary data.</text>
</comment>
<feature type="domain" description="Fimbrial-type adhesion" evidence="1">
    <location>
        <begin position="18"/>
        <end position="169"/>
    </location>
</feature>
<dbReference type="InterPro" id="IPR008966">
    <property type="entry name" value="Adhesion_dom_sf"/>
</dbReference>